<accession>K9Z0D9</accession>
<sequence>MNNQEPKIPNPEKIAETLKKARRACWEMELAGLELDEAIALLEQENRNQRKQYLNKVLS</sequence>
<keyword evidence="2" id="KW-1185">Reference proteome</keyword>
<gene>
    <name evidence="1" type="ordered locus">Cyan10605_0492</name>
</gene>
<name>K9Z0D9_CYAAP</name>
<evidence type="ECO:0000313" key="2">
    <source>
        <dbReference type="Proteomes" id="UP000010480"/>
    </source>
</evidence>
<proteinExistence type="predicted"/>
<dbReference type="HOGENOM" id="CLU_203775_3_0_3"/>
<protein>
    <submittedName>
        <fullName evidence="1">Uncharacterized protein</fullName>
    </submittedName>
</protein>
<dbReference type="EMBL" id="CP003947">
    <property type="protein sequence ID" value="AFZ52634.1"/>
    <property type="molecule type" value="Genomic_DNA"/>
</dbReference>
<dbReference type="RefSeq" id="WP_015218365.1">
    <property type="nucleotide sequence ID" value="NC_019776.1"/>
</dbReference>
<dbReference type="AlphaFoldDB" id="K9Z0D9"/>
<dbReference type="STRING" id="755178.Cyan10605_0492"/>
<organism evidence="1 2">
    <name type="scientific">Cyanobacterium aponinum (strain PCC 10605)</name>
    <dbReference type="NCBI Taxonomy" id="755178"/>
    <lineage>
        <taxon>Bacteria</taxon>
        <taxon>Bacillati</taxon>
        <taxon>Cyanobacteriota</taxon>
        <taxon>Cyanophyceae</taxon>
        <taxon>Oscillatoriophycideae</taxon>
        <taxon>Chroococcales</taxon>
        <taxon>Geminocystaceae</taxon>
        <taxon>Cyanobacterium</taxon>
    </lineage>
</organism>
<reference evidence="2" key="1">
    <citation type="journal article" date="2013" name="Proc. Natl. Acad. Sci. U.S.A.">
        <title>Improving the coverage of the cyanobacterial phylum using diversity-driven genome sequencing.</title>
        <authorList>
            <person name="Shih P.M."/>
            <person name="Wu D."/>
            <person name="Latifi A."/>
            <person name="Axen S.D."/>
            <person name="Fewer D.P."/>
            <person name="Talla E."/>
            <person name="Calteau A."/>
            <person name="Cai F."/>
            <person name="Tandeau de Marsac N."/>
            <person name="Rippka R."/>
            <person name="Herdman M."/>
            <person name="Sivonen K."/>
            <person name="Coursin T."/>
            <person name="Laurent T."/>
            <person name="Goodwin L."/>
            <person name="Nolan M."/>
            <person name="Davenport K.W."/>
            <person name="Han C.S."/>
            <person name="Rubin E.M."/>
            <person name="Eisen J.A."/>
            <person name="Woyke T."/>
            <person name="Gugger M."/>
            <person name="Kerfeld C.A."/>
        </authorList>
    </citation>
    <scope>NUCLEOTIDE SEQUENCE [LARGE SCALE GENOMIC DNA]</scope>
    <source>
        <strain evidence="2">PCC 10605</strain>
    </source>
</reference>
<dbReference type="eggNOG" id="ENOG5033JXA">
    <property type="taxonomic scope" value="Bacteria"/>
</dbReference>
<evidence type="ECO:0000313" key="1">
    <source>
        <dbReference type="EMBL" id="AFZ52634.1"/>
    </source>
</evidence>
<dbReference type="Proteomes" id="UP000010480">
    <property type="component" value="Chromosome"/>
</dbReference>
<dbReference type="OrthoDB" id="9893673at2"/>
<dbReference type="KEGG" id="can:Cyan10605_0492"/>